<dbReference type="PROSITE" id="PS50088">
    <property type="entry name" value="ANK_REPEAT"/>
    <property type="match status" value="3"/>
</dbReference>
<dbReference type="EMBL" id="BAAANC010000005">
    <property type="protein sequence ID" value="GAA1559321.1"/>
    <property type="molecule type" value="Genomic_DNA"/>
</dbReference>
<dbReference type="Pfam" id="PF12796">
    <property type="entry name" value="Ank_2"/>
    <property type="match status" value="1"/>
</dbReference>
<dbReference type="PROSITE" id="PS50297">
    <property type="entry name" value="ANK_REP_REGION"/>
    <property type="match status" value="3"/>
</dbReference>
<dbReference type="Proteomes" id="UP001500363">
    <property type="component" value="Unassembled WGS sequence"/>
</dbReference>
<dbReference type="SMART" id="SM00248">
    <property type="entry name" value="ANK"/>
    <property type="match status" value="3"/>
</dbReference>
<dbReference type="PRINTS" id="PR01415">
    <property type="entry name" value="ANKYRIN"/>
</dbReference>
<keyword evidence="2 3" id="KW-0040">ANK repeat</keyword>
<dbReference type="SUPFAM" id="SSF48403">
    <property type="entry name" value="Ankyrin repeat"/>
    <property type="match status" value="1"/>
</dbReference>
<sequence length="134" mass="14068">MTTDDPDRLGRTALHYAALDGPVDQVRDLVASGANVAATDKQGFTPLHLACQQYRADVVEVLLDAGAPVDPIDAWGSTPLYRAVFNAKGDPAVVRRLVSAGADPDLAIASGRSPRELAEMIASCDTSGFFDTPA</sequence>
<keyword evidence="1" id="KW-0677">Repeat</keyword>
<feature type="repeat" description="ANK" evidence="3">
    <location>
        <begin position="75"/>
        <end position="109"/>
    </location>
</feature>
<gene>
    <name evidence="4" type="ORF">GCM10009741_75430</name>
</gene>
<dbReference type="PANTHER" id="PTHR24171">
    <property type="entry name" value="ANKYRIN REPEAT DOMAIN-CONTAINING PROTEIN 39-RELATED"/>
    <property type="match status" value="1"/>
</dbReference>
<dbReference type="RefSeq" id="WP_344183027.1">
    <property type="nucleotide sequence ID" value="NZ_BAAANC010000005.1"/>
</dbReference>
<organism evidence="4 5">
    <name type="scientific">Kribbella lupini</name>
    <dbReference type="NCBI Taxonomy" id="291602"/>
    <lineage>
        <taxon>Bacteria</taxon>
        <taxon>Bacillati</taxon>
        <taxon>Actinomycetota</taxon>
        <taxon>Actinomycetes</taxon>
        <taxon>Propionibacteriales</taxon>
        <taxon>Kribbellaceae</taxon>
        <taxon>Kribbella</taxon>
    </lineage>
</organism>
<dbReference type="Gene3D" id="1.25.40.20">
    <property type="entry name" value="Ankyrin repeat-containing domain"/>
    <property type="match status" value="1"/>
</dbReference>
<reference evidence="4 5" key="1">
    <citation type="journal article" date="2019" name="Int. J. Syst. Evol. Microbiol.">
        <title>The Global Catalogue of Microorganisms (GCM) 10K type strain sequencing project: providing services to taxonomists for standard genome sequencing and annotation.</title>
        <authorList>
            <consortium name="The Broad Institute Genomics Platform"/>
            <consortium name="The Broad Institute Genome Sequencing Center for Infectious Disease"/>
            <person name="Wu L."/>
            <person name="Ma J."/>
        </authorList>
    </citation>
    <scope>NUCLEOTIDE SEQUENCE [LARGE SCALE GENOMIC DNA]</scope>
    <source>
        <strain evidence="4 5">JCM 14303</strain>
    </source>
</reference>
<evidence type="ECO:0000256" key="3">
    <source>
        <dbReference type="PROSITE-ProRule" id="PRU00023"/>
    </source>
</evidence>
<accession>A0ABN2CMK3</accession>
<comment type="caution">
    <text evidence="4">The sequence shown here is derived from an EMBL/GenBank/DDBJ whole genome shotgun (WGS) entry which is preliminary data.</text>
</comment>
<dbReference type="InterPro" id="IPR002110">
    <property type="entry name" value="Ankyrin_rpt"/>
</dbReference>
<evidence type="ECO:0000313" key="5">
    <source>
        <dbReference type="Proteomes" id="UP001500363"/>
    </source>
</evidence>
<evidence type="ECO:0008006" key="6">
    <source>
        <dbReference type="Google" id="ProtNLM"/>
    </source>
</evidence>
<feature type="repeat" description="ANK" evidence="3">
    <location>
        <begin position="42"/>
        <end position="74"/>
    </location>
</feature>
<evidence type="ECO:0000256" key="1">
    <source>
        <dbReference type="ARBA" id="ARBA00022737"/>
    </source>
</evidence>
<dbReference type="InterPro" id="IPR036770">
    <property type="entry name" value="Ankyrin_rpt-contain_sf"/>
</dbReference>
<name>A0ABN2CMK3_9ACTN</name>
<keyword evidence="5" id="KW-1185">Reference proteome</keyword>
<protein>
    <recommendedName>
        <fullName evidence="6">Ankyrin repeat protein</fullName>
    </recommendedName>
</protein>
<proteinExistence type="predicted"/>
<evidence type="ECO:0000313" key="4">
    <source>
        <dbReference type="EMBL" id="GAA1559321.1"/>
    </source>
</evidence>
<feature type="repeat" description="ANK" evidence="3">
    <location>
        <begin position="9"/>
        <end position="41"/>
    </location>
</feature>
<evidence type="ECO:0000256" key="2">
    <source>
        <dbReference type="ARBA" id="ARBA00023043"/>
    </source>
</evidence>